<dbReference type="Proteomes" id="UP000886758">
    <property type="component" value="Unassembled WGS sequence"/>
</dbReference>
<dbReference type="Gene3D" id="3.40.1380.20">
    <property type="entry name" value="Pyruvate kinase, C-terminal domain"/>
    <property type="match status" value="1"/>
</dbReference>
<dbReference type="GO" id="GO:0005524">
    <property type="term" value="F:ATP binding"/>
    <property type="evidence" value="ECO:0007669"/>
    <property type="project" value="UniProtKB-KW"/>
</dbReference>
<dbReference type="EMBL" id="DVLF01000156">
    <property type="protein sequence ID" value="HIT50358.1"/>
    <property type="molecule type" value="Genomic_DNA"/>
</dbReference>
<evidence type="ECO:0000256" key="13">
    <source>
        <dbReference type="NCBIfam" id="TIGR01064"/>
    </source>
</evidence>
<evidence type="ECO:0000313" key="17">
    <source>
        <dbReference type="Proteomes" id="UP000886758"/>
    </source>
</evidence>
<dbReference type="Pfam" id="PF00224">
    <property type="entry name" value="PK"/>
    <property type="match status" value="1"/>
</dbReference>
<dbReference type="InterPro" id="IPR036918">
    <property type="entry name" value="Pyrv_Knase_C_sf"/>
</dbReference>
<evidence type="ECO:0000256" key="2">
    <source>
        <dbReference type="ARBA" id="ARBA00004997"/>
    </source>
</evidence>
<evidence type="ECO:0000256" key="5">
    <source>
        <dbReference type="ARBA" id="ARBA00022679"/>
    </source>
</evidence>
<dbReference type="InterPro" id="IPR015806">
    <property type="entry name" value="Pyrv_Knase_insert_dom_sf"/>
</dbReference>
<organism evidence="16 17">
    <name type="scientific">Candidatus Pelethenecus faecipullorum</name>
    <dbReference type="NCBI Taxonomy" id="2840900"/>
    <lineage>
        <taxon>Bacteria</taxon>
        <taxon>Bacillati</taxon>
        <taxon>Mycoplasmatota</taxon>
        <taxon>Mollicutes</taxon>
        <taxon>Candidatus Pelethenecus</taxon>
    </lineage>
</organism>
<dbReference type="InterPro" id="IPR018209">
    <property type="entry name" value="Pyrv_Knase_AS"/>
</dbReference>
<dbReference type="PROSITE" id="PS00110">
    <property type="entry name" value="PYRUVATE_KINASE"/>
    <property type="match status" value="1"/>
</dbReference>
<keyword evidence="9" id="KW-0067">ATP-binding</keyword>
<dbReference type="NCBIfam" id="NF004978">
    <property type="entry name" value="PRK06354.1"/>
    <property type="match status" value="1"/>
</dbReference>
<evidence type="ECO:0000256" key="4">
    <source>
        <dbReference type="ARBA" id="ARBA00012142"/>
    </source>
</evidence>
<dbReference type="Gene3D" id="3.20.20.60">
    <property type="entry name" value="Phosphoenolpyruvate-binding domains"/>
    <property type="match status" value="1"/>
</dbReference>
<keyword evidence="8 14" id="KW-0418">Kinase</keyword>
<dbReference type="GO" id="GO:0004743">
    <property type="term" value="F:pyruvate kinase activity"/>
    <property type="evidence" value="ECO:0007669"/>
    <property type="project" value="UniProtKB-UniRule"/>
</dbReference>
<dbReference type="GO" id="GO:0030955">
    <property type="term" value="F:potassium ion binding"/>
    <property type="evidence" value="ECO:0007669"/>
    <property type="project" value="UniProtKB-UniRule"/>
</dbReference>
<dbReference type="FunFam" id="2.40.33.10:FF:000001">
    <property type="entry name" value="Pyruvate kinase"/>
    <property type="match status" value="1"/>
</dbReference>
<dbReference type="PRINTS" id="PR01050">
    <property type="entry name" value="PYRUVTKNASE"/>
</dbReference>
<evidence type="ECO:0000256" key="8">
    <source>
        <dbReference type="ARBA" id="ARBA00022777"/>
    </source>
</evidence>
<evidence type="ECO:0000256" key="11">
    <source>
        <dbReference type="ARBA" id="ARBA00023152"/>
    </source>
</evidence>
<evidence type="ECO:0000313" key="16">
    <source>
        <dbReference type="EMBL" id="HIT50358.1"/>
    </source>
</evidence>
<reference evidence="16" key="2">
    <citation type="journal article" date="2021" name="PeerJ">
        <title>Extensive microbial diversity within the chicken gut microbiome revealed by metagenomics and culture.</title>
        <authorList>
            <person name="Gilroy R."/>
            <person name="Ravi A."/>
            <person name="Getino M."/>
            <person name="Pursley I."/>
            <person name="Horton D.L."/>
            <person name="Alikhan N.F."/>
            <person name="Baker D."/>
            <person name="Gharbi K."/>
            <person name="Hall N."/>
            <person name="Watson M."/>
            <person name="Adriaenssens E.M."/>
            <person name="Foster-Nyarko E."/>
            <person name="Jarju S."/>
            <person name="Secka A."/>
            <person name="Antonio M."/>
            <person name="Oren A."/>
            <person name="Chaudhuri R.R."/>
            <person name="La Ragione R."/>
            <person name="Hildebrand F."/>
            <person name="Pallen M.J."/>
        </authorList>
    </citation>
    <scope>NUCLEOTIDE SEQUENCE</scope>
    <source>
        <strain evidence="16">ChiW17-6978</strain>
    </source>
</reference>
<dbReference type="NCBIfam" id="TIGR01064">
    <property type="entry name" value="pyruv_kin"/>
    <property type="match status" value="1"/>
</dbReference>
<accession>A0A9D1KJY9</accession>
<dbReference type="PANTHER" id="PTHR11817">
    <property type="entry name" value="PYRUVATE KINASE"/>
    <property type="match status" value="1"/>
</dbReference>
<evidence type="ECO:0000256" key="1">
    <source>
        <dbReference type="ARBA" id="ARBA00001958"/>
    </source>
</evidence>
<feature type="domain" description="Pyruvate kinase barrel" evidence="15">
    <location>
        <begin position="1"/>
        <end position="328"/>
    </location>
</feature>
<dbReference type="SUPFAM" id="SSF51621">
    <property type="entry name" value="Phosphoenolpyruvate/pyruvate domain"/>
    <property type="match status" value="1"/>
</dbReference>
<evidence type="ECO:0000256" key="12">
    <source>
        <dbReference type="ARBA" id="ARBA00023317"/>
    </source>
</evidence>
<comment type="similarity">
    <text evidence="3 14">Belongs to the pyruvate kinase family.</text>
</comment>
<comment type="pathway">
    <text evidence="2 14">Carbohydrate degradation; glycolysis; pyruvate from D-glyceraldehyde 3-phosphate: step 5/5.</text>
</comment>
<proteinExistence type="inferred from homology"/>
<gene>
    <name evidence="16" type="primary">pyk</name>
    <name evidence="16" type="ORF">IAD46_04965</name>
</gene>
<dbReference type="InterPro" id="IPR015793">
    <property type="entry name" value="Pyrv_Knase_brl"/>
</dbReference>
<sequence>MKKTKVVCTIGPASEQKETLEKLIGTAGMNVMRMNFSHGDYEEQGFRIQNVKALNAEHGWNTGMMLDTKGPEIRTGYLENDEPVLLHTGDILRITMDYSYLGNAKKVAISYPGLYDDISVGGRILVEDGNLTLKVIEKDASCKELVCEVQNDRKLKNKRNCNVPGVILNMPYISPKDKADIEFACDQGLDFIAASFVRRPDDIKQIRDILAAKGNDHIKIISKIENQEGVSNMAKIIELSDGVMVARGDLGVDVDAWDLPAIQKEMIYLAQSTGKIVVTATQMLDSMQQNPRPTRAEVSDCHNAVLDGTSATMLSGESAQGDYPFEAVTYMSKIDEKAEDDIDHQLMIENVVYGKEEKNEDDAIGLACATLAAYFEIPAIVAEGTVDLALALSQYRPATDIYFAVASCDEARTLSVVWGVQAVVGTYQDALAKAQKELNIASGDKIIKVSDCKLELVEAE</sequence>
<evidence type="ECO:0000259" key="15">
    <source>
        <dbReference type="Pfam" id="PF00224"/>
    </source>
</evidence>
<evidence type="ECO:0000256" key="7">
    <source>
        <dbReference type="ARBA" id="ARBA00022741"/>
    </source>
</evidence>
<reference evidence="16" key="1">
    <citation type="submission" date="2020-10" db="EMBL/GenBank/DDBJ databases">
        <authorList>
            <person name="Gilroy R."/>
        </authorList>
    </citation>
    <scope>NUCLEOTIDE SEQUENCE</scope>
    <source>
        <strain evidence="16">ChiW17-6978</strain>
    </source>
</reference>
<keyword evidence="5 14" id="KW-0808">Transferase</keyword>
<dbReference type="SUPFAM" id="SSF50800">
    <property type="entry name" value="PK beta-barrel domain-like"/>
    <property type="match status" value="1"/>
</dbReference>
<keyword evidence="7" id="KW-0547">Nucleotide-binding</keyword>
<dbReference type="GO" id="GO:0016301">
    <property type="term" value="F:kinase activity"/>
    <property type="evidence" value="ECO:0007669"/>
    <property type="project" value="UniProtKB-KW"/>
</dbReference>
<dbReference type="InterPro" id="IPR015813">
    <property type="entry name" value="Pyrv/PenolPyrv_kinase-like_dom"/>
</dbReference>
<keyword evidence="6" id="KW-0479">Metal-binding</keyword>
<dbReference type="Gene3D" id="2.40.33.10">
    <property type="entry name" value="PK beta-barrel domain-like"/>
    <property type="match status" value="1"/>
</dbReference>
<dbReference type="EC" id="2.7.1.40" evidence="4 13"/>
<dbReference type="SUPFAM" id="SSF52935">
    <property type="entry name" value="PK C-terminal domain-like"/>
    <property type="match status" value="1"/>
</dbReference>
<keyword evidence="10 14" id="KW-0460">Magnesium</keyword>
<evidence type="ECO:0000256" key="3">
    <source>
        <dbReference type="ARBA" id="ARBA00008663"/>
    </source>
</evidence>
<evidence type="ECO:0000256" key="10">
    <source>
        <dbReference type="ARBA" id="ARBA00022842"/>
    </source>
</evidence>
<evidence type="ECO:0000256" key="9">
    <source>
        <dbReference type="ARBA" id="ARBA00022840"/>
    </source>
</evidence>
<evidence type="ECO:0000256" key="6">
    <source>
        <dbReference type="ARBA" id="ARBA00022723"/>
    </source>
</evidence>
<comment type="cofactor">
    <cofactor evidence="1">
        <name>K(+)</name>
        <dbReference type="ChEBI" id="CHEBI:29103"/>
    </cofactor>
</comment>
<dbReference type="NCBIfam" id="NF004491">
    <property type="entry name" value="PRK05826.1"/>
    <property type="match status" value="1"/>
</dbReference>
<evidence type="ECO:0000256" key="14">
    <source>
        <dbReference type="RuleBase" id="RU000504"/>
    </source>
</evidence>
<dbReference type="InterPro" id="IPR011037">
    <property type="entry name" value="Pyrv_Knase-like_insert_dom_sf"/>
</dbReference>
<protein>
    <recommendedName>
        <fullName evidence="4 13">Pyruvate kinase</fullName>
        <ecNumber evidence="4 13">2.7.1.40</ecNumber>
    </recommendedName>
</protein>
<keyword evidence="11 14" id="KW-0324">Glycolysis</keyword>
<name>A0A9D1KJY9_9MOLU</name>
<dbReference type="GO" id="GO:0000287">
    <property type="term" value="F:magnesium ion binding"/>
    <property type="evidence" value="ECO:0007669"/>
    <property type="project" value="UniProtKB-UniRule"/>
</dbReference>
<comment type="caution">
    <text evidence="16">The sequence shown here is derived from an EMBL/GenBank/DDBJ whole genome shotgun (WGS) entry which is preliminary data.</text>
</comment>
<dbReference type="AlphaFoldDB" id="A0A9D1KJY9"/>
<dbReference type="InterPro" id="IPR040442">
    <property type="entry name" value="Pyrv_kinase-like_dom_sf"/>
</dbReference>
<comment type="catalytic activity">
    <reaction evidence="14">
        <text>pyruvate + ATP = phosphoenolpyruvate + ADP + H(+)</text>
        <dbReference type="Rhea" id="RHEA:18157"/>
        <dbReference type="ChEBI" id="CHEBI:15361"/>
        <dbReference type="ChEBI" id="CHEBI:15378"/>
        <dbReference type="ChEBI" id="CHEBI:30616"/>
        <dbReference type="ChEBI" id="CHEBI:58702"/>
        <dbReference type="ChEBI" id="CHEBI:456216"/>
        <dbReference type="EC" id="2.7.1.40"/>
    </reaction>
</comment>
<keyword evidence="12 16" id="KW-0670">Pyruvate</keyword>
<dbReference type="InterPro" id="IPR001697">
    <property type="entry name" value="Pyr_Knase"/>
</dbReference>